<keyword evidence="5" id="KW-0276">Fatty acid metabolism</keyword>
<evidence type="ECO:0000313" key="12">
    <source>
        <dbReference type="RefSeq" id="XP_011308577.1"/>
    </source>
</evidence>
<dbReference type="Gene3D" id="3.30.559.10">
    <property type="entry name" value="Chloramphenicol acetyltransferase-like domain"/>
    <property type="match status" value="1"/>
</dbReference>
<dbReference type="Gene3D" id="1.10.275.20">
    <property type="entry name" value="Choline/Carnitine o-acyltransferase"/>
    <property type="match status" value="1"/>
</dbReference>
<keyword evidence="3" id="KW-0813">Transport</keyword>
<evidence type="ECO:0000256" key="3">
    <source>
        <dbReference type="ARBA" id="ARBA00022448"/>
    </source>
</evidence>
<feature type="active site" description="Proton acceptor" evidence="9">
    <location>
        <position position="377"/>
    </location>
</feature>
<evidence type="ECO:0000256" key="5">
    <source>
        <dbReference type="ARBA" id="ARBA00022832"/>
    </source>
</evidence>
<protein>
    <submittedName>
        <fullName evidence="12">Carnitine O-palmitoyltransferase 2, mitochondrial</fullName>
    </submittedName>
</protein>
<name>A0A9R1U640_9HYME</name>
<dbReference type="GO" id="GO:0004095">
    <property type="term" value="F:carnitine O-palmitoyltransferase activity"/>
    <property type="evidence" value="ECO:0007669"/>
    <property type="project" value="TreeGrafter"/>
</dbReference>
<keyword evidence="7" id="KW-0012">Acyltransferase</keyword>
<feature type="domain" description="Choline/carnitine acyltransferase" evidence="10">
    <location>
        <begin position="56"/>
        <end position="654"/>
    </location>
</feature>
<gene>
    <name evidence="12" type="primary">CPT2</name>
</gene>
<dbReference type="FunFam" id="1.10.275.20:FF:000001">
    <property type="entry name" value="carnitine O-palmitoyltransferase 2, mitochondrial"/>
    <property type="match status" value="1"/>
</dbReference>
<dbReference type="KEGG" id="fas:105269769"/>
<dbReference type="CTD" id="1376"/>
<comment type="pathway">
    <text evidence="1">Lipid metabolism; fatty acid beta-oxidation.</text>
</comment>
<reference evidence="12" key="1">
    <citation type="submission" date="2025-08" db="UniProtKB">
        <authorList>
            <consortium name="RefSeq"/>
        </authorList>
    </citation>
    <scope>IDENTIFICATION</scope>
    <source>
        <strain evidence="12">USDA-PBARC FA_bdor</strain>
        <tissue evidence="12">Whole organism</tissue>
    </source>
</reference>
<dbReference type="Gene3D" id="1.20.1280.180">
    <property type="match status" value="1"/>
</dbReference>
<dbReference type="GO" id="GO:0006635">
    <property type="term" value="P:fatty acid beta-oxidation"/>
    <property type="evidence" value="ECO:0007669"/>
    <property type="project" value="TreeGrafter"/>
</dbReference>
<dbReference type="PANTHER" id="PTHR22589">
    <property type="entry name" value="CARNITINE O-ACYLTRANSFERASE"/>
    <property type="match status" value="1"/>
</dbReference>
<dbReference type="OrthoDB" id="240216at2759"/>
<dbReference type="GeneID" id="105269769"/>
<evidence type="ECO:0000256" key="1">
    <source>
        <dbReference type="ARBA" id="ARBA00005005"/>
    </source>
</evidence>
<dbReference type="RefSeq" id="XP_011308577.1">
    <property type="nucleotide sequence ID" value="XM_011310275.1"/>
</dbReference>
<organism evidence="11 12">
    <name type="scientific">Fopius arisanus</name>
    <dbReference type="NCBI Taxonomy" id="64838"/>
    <lineage>
        <taxon>Eukaryota</taxon>
        <taxon>Metazoa</taxon>
        <taxon>Ecdysozoa</taxon>
        <taxon>Arthropoda</taxon>
        <taxon>Hexapoda</taxon>
        <taxon>Insecta</taxon>
        <taxon>Pterygota</taxon>
        <taxon>Neoptera</taxon>
        <taxon>Endopterygota</taxon>
        <taxon>Hymenoptera</taxon>
        <taxon>Apocrita</taxon>
        <taxon>Ichneumonoidea</taxon>
        <taxon>Braconidae</taxon>
        <taxon>Opiinae</taxon>
        <taxon>Fopius</taxon>
    </lineage>
</organism>
<accession>A0A9R1U640</accession>
<dbReference type="PANTHER" id="PTHR22589:SF16">
    <property type="entry name" value="CARNITINE O-PALMITOYLTRANSFERASE 2, MITOCHONDRIAL"/>
    <property type="match status" value="1"/>
</dbReference>
<keyword evidence="4" id="KW-0808">Transferase</keyword>
<dbReference type="InterPro" id="IPR042572">
    <property type="entry name" value="Carn_acyl_trans_N"/>
</dbReference>
<keyword evidence="6" id="KW-0443">Lipid metabolism</keyword>
<evidence type="ECO:0000256" key="4">
    <source>
        <dbReference type="ARBA" id="ARBA00022679"/>
    </source>
</evidence>
<evidence type="ECO:0000256" key="6">
    <source>
        <dbReference type="ARBA" id="ARBA00023098"/>
    </source>
</evidence>
<evidence type="ECO:0000256" key="8">
    <source>
        <dbReference type="ARBA" id="ARBA00048999"/>
    </source>
</evidence>
<dbReference type="InterPro" id="IPR000542">
    <property type="entry name" value="Carn_acyl_trans"/>
</dbReference>
<comment type="similarity">
    <text evidence="2">Belongs to the carnitine/choline acetyltransferase family.</text>
</comment>
<evidence type="ECO:0000256" key="2">
    <source>
        <dbReference type="ARBA" id="ARBA00005232"/>
    </source>
</evidence>
<proteinExistence type="inferred from homology"/>
<keyword evidence="11" id="KW-1185">Reference proteome</keyword>
<dbReference type="SUPFAM" id="SSF52777">
    <property type="entry name" value="CoA-dependent acyltransferases"/>
    <property type="match status" value="2"/>
</dbReference>
<dbReference type="Gene3D" id="3.30.559.70">
    <property type="entry name" value="Choline/Carnitine o-acyltransferase, domain 2"/>
    <property type="match status" value="1"/>
</dbReference>
<dbReference type="GO" id="GO:0005739">
    <property type="term" value="C:mitochondrion"/>
    <property type="evidence" value="ECO:0007669"/>
    <property type="project" value="TreeGrafter"/>
</dbReference>
<sequence>MALQRVLFLSKPLVNGIFKVLSYFLPQYSRTTTDADEYIQQSSLPTMYFQDSLPRLPIPKLKDSCEKYLKAQEPILSPEEFAETSKNVKEFLEKEGPVLHAKLLEIDDNIKHTSYISEPWFDMYLRDRKPLPINYNPYMVFYQNKNERYNIPLVKATNMVLSSARFIKTLRAERLEPEVFHMNKKKSDTKLFRFFTGLLPSKFATYGAYLFKAFPLDMSQFKHLFGTSRIPEMEKDRIYNDPSARHVLVMRRGYFYTFDIINEDGRIRSAYETASCLNSILNDSRASNPYPIGVLTTTERNQWASNRQHLVNLDNERVFKRIDSAAFLLALDDDLMDGDVNVVLKNFLHSDGSNRWFDKSFTLIVTGKGWTGINFEHSWGDGIAVLRFCDNIINDVNKQPRFHPDDQADLPLSCTEVEKLEFKIDDVIKKTVNIASTEYDHWTQDRLSVDYILCDTFNKKMCKNAGVSPDAIMQLSFQLGLYKLEKRAVATYESCSTAAFKHGRTETIRSCTNETTALCKNIVENGMSQDNARKYKKLLIECSKAHAALTKEAAMGQGFDRHLFMLRRISMENDSLGKNTPAMFKDPAFHKLNCNILSTSTLSTSIIMGGGFGPTAEQGYGIGYILDDTDIPIRLGVASYKENRDASEYVQALRSAFQDIREILLSN</sequence>
<evidence type="ECO:0000256" key="7">
    <source>
        <dbReference type="ARBA" id="ARBA00023315"/>
    </source>
</evidence>
<dbReference type="InterPro" id="IPR042231">
    <property type="entry name" value="Cho/carn_acyl_trans_2"/>
</dbReference>
<evidence type="ECO:0000256" key="9">
    <source>
        <dbReference type="PIRSR" id="PIRSR600542-1"/>
    </source>
</evidence>
<dbReference type="AlphaFoldDB" id="A0A9R1U640"/>
<evidence type="ECO:0000313" key="11">
    <source>
        <dbReference type="Proteomes" id="UP000694866"/>
    </source>
</evidence>
<comment type="catalytic activity">
    <reaction evidence="8">
        <text>4,8-dimethylnonanoyl-CoA + (R)-carnitine = O-4,8-dimethylnonanoyl-(R)-carnitine + CoA</text>
        <dbReference type="Rhea" id="RHEA:44860"/>
        <dbReference type="ChEBI" id="CHEBI:16347"/>
        <dbReference type="ChEBI" id="CHEBI:57287"/>
        <dbReference type="ChEBI" id="CHEBI:77061"/>
        <dbReference type="ChEBI" id="CHEBI:84654"/>
    </reaction>
</comment>
<evidence type="ECO:0000259" key="10">
    <source>
        <dbReference type="Pfam" id="PF00755"/>
    </source>
</evidence>
<dbReference type="Pfam" id="PF00755">
    <property type="entry name" value="Carn_acyltransf"/>
    <property type="match status" value="1"/>
</dbReference>
<dbReference type="InterPro" id="IPR023213">
    <property type="entry name" value="CAT-like_dom_sf"/>
</dbReference>
<dbReference type="InterPro" id="IPR039551">
    <property type="entry name" value="Cho/carn_acyl_trans"/>
</dbReference>
<dbReference type="Proteomes" id="UP000694866">
    <property type="component" value="Unplaced"/>
</dbReference>